<gene>
    <name evidence="6" type="ORF">UBRO2_01264</name>
    <name evidence="5" type="ORF">UBRO_08040</name>
</gene>
<evidence type="ECO:0000313" key="8">
    <source>
        <dbReference type="Proteomes" id="UP000658997"/>
    </source>
</evidence>
<dbReference type="SUPFAM" id="SSF50978">
    <property type="entry name" value="WD40 repeat-like"/>
    <property type="match status" value="1"/>
</dbReference>
<protein>
    <submittedName>
        <fullName evidence="6">Related to HSV2 - Phosphatidylinositol 3,5-bisphosphate-binding protein</fullName>
    </submittedName>
    <submittedName>
        <fullName evidence="5">Related to HSV2-Phosphatidylinositol 3,5-bisphosphate-binding protein</fullName>
    </submittedName>
</protein>
<keyword evidence="8" id="KW-1185">Reference proteome</keyword>
<feature type="region of interest" description="Disordered" evidence="4">
    <location>
        <begin position="754"/>
        <end position="778"/>
    </location>
</feature>
<dbReference type="Pfam" id="PF00400">
    <property type="entry name" value="WD40"/>
    <property type="match status" value="2"/>
</dbReference>
<dbReference type="EMBL" id="ULHB01000015">
    <property type="protein sequence ID" value="SYW76193.1"/>
    <property type="molecule type" value="Genomic_DNA"/>
</dbReference>
<dbReference type="GO" id="GO:0005737">
    <property type="term" value="C:cytoplasm"/>
    <property type="evidence" value="ECO:0007669"/>
    <property type="project" value="UniProtKB-ARBA"/>
</dbReference>
<dbReference type="InterPro" id="IPR048720">
    <property type="entry name" value="PROPPIN"/>
</dbReference>
<feature type="region of interest" description="Disordered" evidence="4">
    <location>
        <begin position="598"/>
        <end position="626"/>
    </location>
</feature>
<evidence type="ECO:0000256" key="2">
    <source>
        <dbReference type="ARBA" id="ARBA00022737"/>
    </source>
</evidence>
<dbReference type="AlphaFoldDB" id="A0A1K0HLQ5"/>
<feature type="compositionally biased region" description="Basic residues" evidence="4">
    <location>
        <begin position="413"/>
        <end position="423"/>
    </location>
</feature>
<reference evidence="5" key="1">
    <citation type="submission" date="2016-04" db="EMBL/GenBank/DDBJ databases">
        <authorList>
            <person name="Evans L.H."/>
            <person name="Alamgir A."/>
            <person name="Owens N."/>
            <person name="Weber N.D."/>
            <person name="Virtaneva K."/>
            <person name="Barbian K."/>
            <person name="Babar A."/>
            <person name="Rosenke K."/>
        </authorList>
    </citation>
    <scope>NUCLEOTIDE SEQUENCE</scope>
    <source>
        <strain evidence="5">UB2112</strain>
    </source>
</reference>
<dbReference type="PANTHER" id="PTHR11227">
    <property type="entry name" value="WD-REPEAT PROTEIN INTERACTING WITH PHOSPHOINOSIDES WIPI -RELATED"/>
    <property type="match status" value="1"/>
</dbReference>
<dbReference type="EMBL" id="LT558136">
    <property type="protein sequence ID" value="SAM86096.1"/>
    <property type="molecule type" value="Genomic_DNA"/>
</dbReference>
<feature type="compositionally biased region" description="Low complexity" evidence="4">
    <location>
        <begin position="325"/>
        <end position="335"/>
    </location>
</feature>
<evidence type="ECO:0000256" key="3">
    <source>
        <dbReference type="ARBA" id="ARBA00025740"/>
    </source>
</evidence>
<comment type="similarity">
    <text evidence="3">Belongs to the WD repeat PROPPIN family.</text>
</comment>
<dbReference type="InterPro" id="IPR036322">
    <property type="entry name" value="WD40_repeat_dom_sf"/>
</dbReference>
<dbReference type="Proteomes" id="UP000179920">
    <property type="component" value="Chromosome XX"/>
</dbReference>
<evidence type="ECO:0000313" key="5">
    <source>
        <dbReference type="EMBL" id="SAM86096.1"/>
    </source>
</evidence>
<dbReference type="Proteomes" id="UP000658997">
    <property type="component" value="Unassembled WGS sequence"/>
</dbReference>
<reference evidence="6" key="3">
    <citation type="submission" date="2018-08" db="EMBL/GenBank/DDBJ databases">
        <authorList>
            <person name="Guldener U."/>
        </authorList>
    </citation>
    <scope>NUCLEOTIDE SEQUENCE</scope>
    <source>
        <strain evidence="6">UB2</strain>
    </source>
</reference>
<dbReference type="InterPro" id="IPR001680">
    <property type="entry name" value="WD40_rpt"/>
</dbReference>
<sequence length="938" mass="98471">MHLPRHTIESHAAVPLFQHVSFCSPDPPSFAHASSKSADHGLNQLSQPSIFSCASLNGFMVAQTDPLKLVANRTWTSSQGGLSHAVPVEHTSLLFLVGGGRVPCFAPNKVVLWDEAAEYTTKSSAGDSTNHDSDDDDDGLASVTSRRASTIFSADSEFDAYGRHQEDSLDSVEQLENSPEHQSRSFSPVNSLRFSTSSLVNSGDMRQDEDQQSGPTANAEGGRGYGNALDDEGMVLNTGATSLGIGRLQASHLSEASDRAGATSVLLEDESADMTSEDCSHSIMASSANLADPFAEDDVRSPQSSSPPTTRHAVPSHSDFDARRLAGSSSSAARLSVKDAPDPTSPQGLFSTPSSRSSGARLVDSVSSMATTATDATANAPPKVMRGREVAELEFSEVVRGICATSIHLARPNGKRGASKGKGRASTDNAGAKSTDVKQVCVVLVVLLASKAVIFELSPPSTNHSMDLSMESRKETATWRIQKRAALQTYKNLKGLASVAPCYLADVADATRVRRNAIVAVPGRQKGHVQLLRLNLHSCAADKANPVLSNAASSLGAASIIVAHDSSLAAISLSPNGQLLATASSKGTLIRIWSNKLSGGGSRSGGDRVSASSAGAKSQAPGRTGFGTKLMRELRRGTDPATILSLAFAPDASLVAAASDKGTIHIFLLSDVASASVQATLGAQGRSSPSSASSRASLLGRAAAQYLPSGIGNLAGQIPPSVLPQYLKSEWSSAQYRIPLKSFGASSRHYSSASTSNDSGMYGASGTAAAPVGTEKSTEGAWAQMRNRISDIRKGEANVDEKLFLCWIVEGTAPYEHPSTAAIKSAKSVGQQGRADKAKVRSAPTSAGPRVSDTARDDPRQRYRLIAVTTSGGWYKLAITVPKPASLDDDNSGSTVLDMYRSDASIQSRRSKSDKDNAMNCKLVEFRPMVALLDGWRA</sequence>
<feature type="region of interest" description="Disordered" evidence="4">
    <location>
        <begin position="825"/>
        <end position="856"/>
    </location>
</feature>
<feature type="compositionally biased region" description="Polar residues" evidence="4">
    <location>
        <begin position="184"/>
        <end position="201"/>
    </location>
</feature>
<feature type="region of interest" description="Disordered" evidence="4">
    <location>
        <begin position="165"/>
        <end position="230"/>
    </location>
</feature>
<evidence type="ECO:0000313" key="7">
    <source>
        <dbReference type="Proteomes" id="UP000179920"/>
    </source>
</evidence>
<feature type="region of interest" description="Disordered" evidence="4">
    <location>
        <begin position="294"/>
        <end position="383"/>
    </location>
</feature>
<organism evidence="5 7">
    <name type="scientific">Ustilago bromivora</name>
    <dbReference type="NCBI Taxonomy" id="307758"/>
    <lineage>
        <taxon>Eukaryota</taxon>
        <taxon>Fungi</taxon>
        <taxon>Dikarya</taxon>
        <taxon>Basidiomycota</taxon>
        <taxon>Ustilaginomycotina</taxon>
        <taxon>Ustilaginomycetes</taxon>
        <taxon>Ustilaginales</taxon>
        <taxon>Ustilaginaceae</taxon>
        <taxon>Ustilago</taxon>
    </lineage>
</organism>
<dbReference type="SMART" id="SM00320">
    <property type="entry name" value="WD40"/>
    <property type="match status" value="2"/>
</dbReference>
<evidence type="ECO:0000256" key="4">
    <source>
        <dbReference type="SAM" id="MobiDB-lite"/>
    </source>
</evidence>
<accession>A0A1K0HLQ5</accession>
<evidence type="ECO:0000313" key="6">
    <source>
        <dbReference type="EMBL" id="SYW76193.1"/>
    </source>
</evidence>
<dbReference type="OrthoDB" id="1667587at2759"/>
<dbReference type="InterPro" id="IPR015943">
    <property type="entry name" value="WD40/YVTN_repeat-like_dom_sf"/>
</dbReference>
<feature type="region of interest" description="Disordered" evidence="4">
    <location>
        <begin position="121"/>
        <end position="142"/>
    </location>
</feature>
<reference evidence="7" key="2">
    <citation type="submission" date="2016-04" db="EMBL/GenBank/DDBJ databases">
        <authorList>
            <person name="Guldener U."/>
            <person name="Guldener U."/>
        </authorList>
    </citation>
    <scope>NUCLEOTIDE SEQUENCE [LARGE SCALE GENOMIC DNA]</scope>
    <source>
        <strain evidence="7">UB2112</strain>
    </source>
</reference>
<keyword evidence="2" id="KW-0677">Repeat</keyword>
<dbReference type="Gene3D" id="2.130.10.10">
    <property type="entry name" value="YVTN repeat-like/Quinoprotein amine dehydrogenase"/>
    <property type="match status" value="1"/>
</dbReference>
<proteinExistence type="inferred from homology"/>
<keyword evidence="1" id="KW-0853">WD repeat</keyword>
<feature type="region of interest" description="Disordered" evidence="4">
    <location>
        <begin position="411"/>
        <end position="431"/>
    </location>
</feature>
<feature type="compositionally biased region" description="Polar residues" evidence="4">
    <location>
        <begin position="345"/>
        <end position="358"/>
    </location>
</feature>
<evidence type="ECO:0000256" key="1">
    <source>
        <dbReference type="ARBA" id="ARBA00022574"/>
    </source>
</evidence>
<feature type="compositionally biased region" description="Low complexity" evidence="4">
    <location>
        <begin position="607"/>
        <end position="616"/>
    </location>
</feature>
<name>A0A1K0HLQ5_9BASI</name>
<feature type="compositionally biased region" description="Low complexity" evidence="4">
    <location>
        <begin position="370"/>
        <end position="380"/>
    </location>
</feature>